<dbReference type="GO" id="GO:0005886">
    <property type="term" value="C:plasma membrane"/>
    <property type="evidence" value="ECO:0007669"/>
    <property type="project" value="UniProtKB-SubCell"/>
</dbReference>
<feature type="transmembrane region" description="Helical" evidence="7">
    <location>
        <begin position="157"/>
        <end position="179"/>
    </location>
</feature>
<accession>A0A1E3ANV3</accession>
<evidence type="ECO:0000313" key="9">
    <source>
        <dbReference type="EMBL" id="ODM10380.1"/>
    </source>
</evidence>
<comment type="similarity">
    <text evidence="7">Belongs to the binding-protein-dependent transport system permease family.</text>
</comment>
<sequence>MDKKGKNRNRKNRDHGQYNKRLSADKAFDITNLIIMILLFLLFAWPLWFVVIASFSNPSEVWRGNVIILPKGFSLDSYKEILKYKEIWIGYRNTIFYTVLGTVINLFMTICMAYPLSRKKFMPKNILMVICMITMYFSGGLIPSYLVVKGLHMVDSIWAMMIPGCLSVYNMIIMRSYFVNSIPDSLEEAAILDGSNPIQYLLKVVLPLSKPVIAVIALYYMVGHWNDFFNALIYINDKDLLPLQTFLRNILVTNTVGNVSQTQNLNPEALQKKIYLAQTIKYSAIIVSTLPVLCIYPFVQKYFVKGVMIGAIKG</sequence>
<keyword evidence="2 7" id="KW-0813">Transport</keyword>
<evidence type="ECO:0000256" key="1">
    <source>
        <dbReference type="ARBA" id="ARBA00004651"/>
    </source>
</evidence>
<proteinExistence type="inferred from homology"/>
<feature type="transmembrane region" description="Helical" evidence="7">
    <location>
        <begin position="200"/>
        <end position="222"/>
    </location>
</feature>
<evidence type="ECO:0000256" key="7">
    <source>
        <dbReference type="RuleBase" id="RU363032"/>
    </source>
</evidence>
<evidence type="ECO:0000259" key="8">
    <source>
        <dbReference type="PROSITE" id="PS50928"/>
    </source>
</evidence>
<dbReference type="Proteomes" id="UP000095003">
    <property type="component" value="Unassembled WGS sequence"/>
</dbReference>
<evidence type="ECO:0000256" key="6">
    <source>
        <dbReference type="ARBA" id="ARBA00023136"/>
    </source>
</evidence>
<dbReference type="AlphaFoldDB" id="A0A1E3ANV3"/>
<organism evidence="9 10">
    <name type="scientific">Eisenbergiella tayi</name>
    <dbReference type="NCBI Taxonomy" id="1432052"/>
    <lineage>
        <taxon>Bacteria</taxon>
        <taxon>Bacillati</taxon>
        <taxon>Bacillota</taxon>
        <taxon>Clostridia</taxon>
        <taxon>Lachnospirales</taxon>
        <taxon>Lachnospiraceae</taxon>
        <taxon>Eisenbergiella</taxon>
    </lineage>
</organism>
<gene>
    <name evidence="9" type="primary">araQ_103</name>
    <name evidence="9" type="ORF">BEH84_04752</name>
</gene>
<dbReference type="SUPFAM" id="SSF161098">
    <property type="entry name" value="MetI-like"/>
    <property type="match status" value="1"/>
</dbReference>
<feature type="domain" description="ABC transmembrane type-1" evidence="8">
    <location>
        <begin position="91"/>
        <end position="293"/>
    </location>
</feature>
<feature type="transmembrane region" description="Helical" evidence="7">
    <location>
        <begin position="126"/>
        <end position="145"/>
    </location>
</feature>
<keyword evidence="4 7" id="KW-0812">Transmembrane</keyword>
<reference evidence="9 10" key="1">
    <citation type="submission" date="2016-07" db="EMBL/GenBank/DDBJ databases">
        <title>Characterization of isolates of Eisenbergiella tayi derived from blood cultures, using whole genome sequencing.</title>
        <authorList>
            <person name="Burdz T."/>
            <person name="Wiebe D."/>
            <person name="Huynh C."/>
            <person name="Bernard K."/>
        </authorList>
    </citation>
    <scope>NUCLEOTIDE SEQUENCE [LARGE SCALE GENOMIC DNA]</scope>
    <source>
        <strain evidence="9 10">NML 120489</strain>
    </source>
</reference>
<dbReference type="EMBL" id="MCGI01000004">
    <property type="protein sequence ID" value="ODM10380.1"/>
    <property type="molecule type" value="Genomic_DNA"/>
</dbReference>
<keyword evidence="3" id="KW-1003">Cell membrane</keyword>
<dbReference type="PATRIC" id="fig|1432052.3.peg.5267"/>
<comment type="subcellular location">
    <subcellularLocation>
        <location evidence="1 7">Cell membrane</location>
        <topology evidence="1 7">Multi-pass membrane protein</topology>
    </subcellularLocation>
</comment>
<evidence type="ECO:0000256" key="5">
    <source>
        <dbReference type="ARBA" id="ARBA00022989"/>
    </source>
</evidence>
<evidence type="ECO:0000256" key="4">
    <source>
        <dbReference type="ARBA" id="ARBA00022692"/>
    </source>
</evidence>
<dbReference type="Pfam" id="PF00528">
    <property type="entry name" value="BPD_transp_1"/>
    <property type="match status" value="1"/>
</dbReference>
<dbReference type="InterPro" id="IPR035906">
    <property type="entry name" value="MetI-like_sf"/>
</dbReference>
<dbReference type="InterPro" id="IPR000515">
    <property type="entry name" value="MetI-like"/>
</dbReference>
<feature type="transmembrane region" description="Helical" evidence="7">
    <location>
        <begin position="95"/>
        <end position="114"/>
    </location>
</feature>
<evidence type="ECO:0000256" key="2">
    <source>
        <dbReference type="ARBA" id="ARBA00022448"/>
    </source>
</evidence>
<dbReference type="CDD" id="cd06261">
    <property type="entry name" value="TM_PBP2"/>
    <property type="match status" value="1"/>
</dbReference>
<dbReference type="RefSeq" id="WP_081330132.1">
    <property type="nucleotide sequence ID" value="NZ_DBFYTC010000084.1"/>
</dbReference>
<dbReference type="GO" id="GO:0055085">
    <property type="term" value="P:transmembrane transport"/>
    <property type="evidence" value="ECO:0007669"/>
    <property type="project" value="InterPro"/>
</dbReference>
<name>A0A1E3ANV3_9FIRM</name>
<evidence type="ECO:0000313" key="10">
    <source>
        <dbReference type="Proteomes" id="UP000095003"/>
    </source>
</evidence>
<dbReference type="PANTHER" id="PTHR43744:SF9">
    <property type="entry name" value="POLYGALACTURONAN_RHAMNOGALACTURONAN TRANSPORT SYSTEM PERMEASE PROTEIN YTCP"/>
    <property type="match status" value="1"/>
</dbReference>
<feature type="transmembrane region" description="Helical" evidence="7">
    <location>
        <begin position="280"/>
        <end position="299"/>
    </location>
</feature>
<comment type="caution">
    <text evidence="9">The sequence shown here is derived from an EMBL/GenBank/DDBJ whole genome shotgun (WGS) entry which is preliminary data.</text>
</comment>
<dbReference type="PANTHER" id="PTHR43744">
    <property type="entry name" value="ABC TRANSPORTER PERMEASE PROTEIN MG189-RELATED-RELATED"/>
    <property type="match status" value="1"/>
</dbReference>
<keyword evidence="6 7" id="KW-0472">Membrane</keyword>
<dbReference type="Gene3D" id="1.10.3720.10">
    <property type="entry name" value="MetI-like"/>
    <property type="match status" value="1"/>
</dbReference>
<keyword evidence="5 7" id="KW-1133">Transmembrane helix</keyword>
<feature type="transmembrane region" description="Helical" evidence="7">
    <location>
        <begin position="30"/>
        <end position="55"/>
    </location>
</feature>
<dbReference type="GeneID" id="93301629"/>
<evidence type="ECO:0000256" key="3">
    <source>
        <dbReference type="ARBA" id="ARBA00022475"/>
    </source>
</evidence>
<protein>
    <submittedName>
        <fullName evidence="9">L-arabinose transport system permease protein AraQ</fullName>
    </submittedName>
</protein>
<dbReference type="PROSITE" id="PS50928">
    <property type="entry name" value="ABC_TM1"/>
    <property type="match status" value="1"/>
</dbReference>